<comment type="similarity">
    <text evidence="1">Belongs to the phage antitermination Q type 1 family.</text>
</comment>
<organism evidence="5 6">
    <name type="scientific">Symbiopectobacterium purcellii</name>
    <dbReference type="NCBI Taxonomy" id="2871826"/>
    <lineage>
        <taxon>Bacteria</taxon>
        <taxon>Pseudomonadati</taxon>
        <taxon>Pseudomonadota</taxon>
        <taxon>Gammaproteobacteria</taxon>
        <taxon>Enterobacterales</taxon>
        <taxon>Enterobacteriaceae</taxon>
    </lineage>
</organism>
<reference evidence="5 6" key="1">
    <citation type="submission" date="2021-08" db="EMBL/GenBank/DDBJ databases">
        <title>Culture and genomic analysis of Symbiopectobacterium purcellii sp. nov. gen. nov., isolated from the leafhopper Empoasca decipiens.</title>
        <authorList>
            <person name="Nadal-Jimenez P."/>
            <person name="Siozios S."/>
            <person name="Halliday N."/>
            <person name="Camara M."/>
            <person name="Hurst G.D.D."/>
        </authorList>
    </citation>
    <scope>NUCLEOTIDE SEQUENCE [LARGE SCALE GENOMIC DNA]</scope>
    <source>
        <strain evidence="5 6">SyEd1</strain>
    </source>
</reference>
<keyword evidence="2" id="KW-0805">Transcription regulation</keyword>
<proteinExistence type="inferred from homology"/>
<dbReference type="Pfam" id="PF06530">
    <property type="entry name" value="Phage_antitermQ"/>
    <property type="match status" value="1"/>
</dbReference>
<evidence type="ECO:0000313" key="5">
    <source>
        <dbReference type="EMBL" id="QZN94056.1"/>
    </source>
</evidence>
<keyword evidence="6" id="KW-1185">Reference proteome</keyword>
<gene>
    <name evidence="5" type="ORF">K6K13_11655</name>
</gene>
<evidence type="ECO:0000256" key="2">
    <source>
        <dbReference type="ARBA" id="ARBA00023015"/>
    </source>
</evidence>
<sequence>MRDIQRVLERWGSWASQEGSHIDWSPVACGFKGILSHEKKPRPCCCDSDGLIVDAAVGMLKKNERNEELKFIMFHYLYNVSKSTISRWEKCSEGKVRNKLMIAETFIDACIIMSGSRLEMDEYTQKNEINPTLK</sequence>
<dbReference type="Proteomes" id="UP000825886">
    <property type="component" value="Chromosome"/>
</dbReference>
<protein>
    <submittedName>
        <fullName evidence="5">Antitermination protein</fullName>
    </submittedName>
</protein>
<accession>A0ABX9AJ05</accession>
<dbReference type="RefSeq" id="WP_222157184.1">
    <property type="nucleotide sequence ID" value="NZ_CP081864.1"/>
</dbReference>
<evidence type="ECO:0000256" key="1">
    <source>
        <dbReference type="ARBA" id="ARBA00010234"/>
    </source>
</evidence>
<keyword evidence="3" id="KW-0238">DNA-binding</keyword>
<dbReference type="EMBL" id="CP081864">
    <property type="protein sequence ID" value="QZN94056.1"/>
    <property type="molecule type" value="Genomic_DNA"/>
</dbReference>
<dbReference type="InterPro" id="IPR010534">
    <property type="entry name" value="Phage_933W_GpQ"/>
</dbReference>
<keyword evidence="4" id="KW-0804">Transcription</keyword>
<evidence type="ECO:0000256" key="3">
    <source>
        <dbReference type="ARBA" id="ARBA00023125"/>
    </source>
</evidence>
<name>A0ABX9AJ05_9ENTR</name>
<evidence type="ECO:0000313" key="6">
    <source>
        <dbReference type="Proteomes" id="UP000825886"/>
    </source>
</evidence>
<evidence type="ECO:0000256" key="4">
    <source>
        <dbReference type="ARBA" id="ARBA00023163"/>
    </source>
</evidence>